<dbReference type="PANTHER" id="PTHR12175">
    <property type="entry name" value="AD039 HT014 THIOREDOXIN FAMILY TRP26"/>
    <property type="match status" value="1"/>
</dbReference>
<dbReference type="InterPro" id="IPR045099">
    <property type="entry name" value="PITH1-like"/>
</dbReference>
<comment type="caution">
    <text evidence="3">The sequence shown here is derived from an EMBL/GenBank/DDBJ whole genome shotgun (WGS) entry which is preliminary data.</text>
</comment>
<dbReference type="SUPFAM" id="SSF49785">
    <property type="entry name" value="Galactose-binding domain-like"/>
    <property type="match status" value="1"/>
</dbReference>
<dbReference type="InterPro" id="IPR037047">
    <property type="entry name" value="PITH_dom_sf"/>
</dbReference>
<dbReference type="InterPro" id="IPR008979">
    <property type="entry name" value="Galactose-bd-like_sf"/>
</dbReference>
<keyword evidence="4" id="KW-1185">Reference proteome</keyword>
<accession>A0AAV9B1L1</accession>
<proteinExistence type="inferred from homology"/>
<dbReference type="Pfam" id="PF06201">
    <property type="entry name" value="PITH"/>
    <property type="match status" value="1"/>
</dbReference>
<dbReference type="EMBL" id="JAUJYN010000005">
    <property type="protein sequence ID" value="KAK1270310.1"/>
    <property type="molecule type" value="Genomic_DNA"/>
</dbReference>
<dbReference type="InterPro" id="IPR010400">
    <property type="entry name" value="PITH_dom"/>
</dbReference>
<sequence>MVDLLDSISWSGLECLNEKSSHPIANALKQGYREDDGLHLESDADEQLLIEIPFTQVVKLHSIIIMGPEEEEFSLQSILNKSGHPKALKKCQFKKRIKLFYILFYTLRIGPKTVKLFANKSNMDFSNVNDFPPSDSVTCTIDNLKGKPIILKYVKFQSVNSLKIFIEDNQSGADITKVQKIILYGVTLKSVNQDGSPGVRISAVKTYHLYVRFLVNIGHPITPPTLIRKGGDNRYEKLKESGRTLTTRVDLGRRPSHPSRLRHTLCRGAVEDRRGGVAHEVLEDDWDGNGWITSTSLRGWRGRGRGWKRRGDEDGVVTRRVATSDLGRMMMGGEGLRGVRGGGGGVMEVEWKEDWGSERKVRRSRGGSWRGRGLFVLRGGILAERACYQGWCTCDKTFQSM</sequence>
<evidence type="ECO:0000259" key="2">
    <source>
        <dbReference type="PROSITE" id="PS51532"/>
    </source>
</evidence>
<feature type="domain" description="PITH" evidence="2">
    <location>
        <begin position="1"/>
        <end position="203"/>
    </location>
</feature>
<dbReference type="PANTHER" id="PTHR12175:SF5">
    <property type="entry name" value="OS03G0795500 PROTEIN"/>
    <property type="match status" value="1"/>
</dbReference>
<dbReference type="AlphaFoldDB" id="A0AAV9B1L1"/>
<evidence type="ECO:0000256" key="1">
    <source>
        <dbReference type="ARBA" id="ARBA00025788"/>
    </source>
</evidence>
<organism evidence="3 4">
    <name type="scientific">Acorus gramineus</name>
    <name type="common">Dwarf sweet flag</name>
    <dbReference type="NCBI Taxonomy" id="55184"/>
    <lineage>
        <taxon>Eukaryota</taxon>
        <taxon>Viridiplantae</taxon>
        <taxon>Streptophyta</taxon>
        <taxon>Embryophyta</taxon>
        <taxon>Tracheophyta</taxon>
        <taxon>Spermatophyta</taxon>
        <taxon>Magnoliopsida</taxon>
        <taxon>Liliopsida</taxon>
        <taxon>Acoraceae</taxon>
        <taxon>Acorus</taxon>
    </lineage>
</organism>
<gene>
    <name evidence="3" type="ORF">QJS04_geneDACA007508</name>
</gene>
<dbReference type="GO" id="GO:0005737">
    <property type="term" value="C:cytoplasm"/>
    <property type="evidence" value="ECO:0007669"/>
    <property type="project" value="UniProtKB-ARBA"/>
</dbReference>
<dbReference type="PROSITE" id="PS51532">
    <property type="entry name" value="PITH"/>
    <property type="match status" value="1"/>
</dbReference>
<dbReference type="Gene3D" id="2.60.120.470">
    <property type="entry name" value="PITH domain"/>
    <property type="match status" value="1"/>
</dbReference>
<reference evidence="3" key="2">
    <citation type="submission" date="2023-06" db="EMBL/GenBank/DDBJ databases">
        <authorList>
            <person name="Ma L."/>
            <person name="Liu K.-W."/>
            <person name="Li Z."/>
            <person name="Hsiao Y.-Y."/>
            <person name="Qi Y."/>
            <person name="Fu T."/>
            <person name="Tang G."/>
            <person name="Zhang D."/>
            <person name="Sun W.-H."/>
            <person name="Liu D.-K."/>
            <person name="Li Y."/>
            <person name="Chen G.-Z."/>
            <person name="Liu X.-D."/>
            <person name="Liao X.-Y."/>
            <person name="Jiang Y.-T."/>
            <person name="Yu X."/>
            <person name="Hao Y."/>
            <person name="Huang J."/>
            <person name="Zhao X.-W."/>
            <person name="Ke S."/>
            <person name="Chen Y.-Y."/>
            <person name="Wu W.-L."/>
            <person name="Hsu J.-L."/>
            <person name="Lin Y.-F."/>
            <person name="Huang M.-D."/>
            <person name="Li C.-Y."/>
            <person name="Huang L."/>
            <person name="Wang Z.-W."/>
            <person name="Zhao X."/>
            <person name="Zhong W.-Y."/>
            <person name="Peng D.-H."/>
            <person name="Ahmad S."/>
            <person name="Lan S."/>
            <person name="Zhang J.-S."/>
            <person name="Tsai W.-C."/>
            <person name="Van De Peer Y."/>
            <person name="Liu Z.-J."/>
        </authorList>
    </citation>
    <scope>NUCLEOTIDE SEQUENCE</scope>
    <source>
        <strain evidence="3">SCP</strain>
        <tissue evidence="3">Leaves</tissue>
    </source>
</reference>
<dbReference type="Proteomes" id="UP001179952">
    <property type="component" value="Unassembled WGS sequence"/>
</dbReference>
<protein>
    <submittedName>
        <fullName evidence="3">PITH domain-containing protein</fullName>
    </submittedName>
</protein>
<reference evidence="3" key="1">
    <citation type="journal article" date="2023" name="Nat. Commun.">
        <title>Diploid and tetraploid genomes of Acorus and the evolution of monocots.</title>
        <authorList>
            <person name="Ma L."/>
            <person name="Liu K.W."/>
            <person name="Li Z."/>
            <person name="Hsiao Y.Y."/>
            <person name="Qi Y."/>
            <person name="Fu T."/>
            <person name="Tang G.D."/>
            <person name="Zhang D."/>
            <person name="Sun W.H."/>
            <person name="Liu D.K."/>
            <person name="Li Y."/>
            <person name="Chen G.Z."/>
            <person name="Liu X.D."/>
            <person name="Liao X.Y."/>
            <person name="Jiang Y.T."/>
            <person name="Yu X."/>
            <person name="Hao Y."/>
            <person name="Huang J."/>
            <person name="Zhao X.W."/>
            <person name="Ke S."/>
            <person name="Chen Y.Y."/>
            <person name="Wu W.L."/>
            <person name="Hsu J.L."/>
            <person name="Lin Y.F."/>
            <person name="Huang M.D."/>
            <person name="Li C.Y."/>
            <person name="Huang L."/>
            <person name="Wang Z.W."/>
            <person name="Zhao X."/>
            <person name="Zhong W.Y."/>
            <person name="Peng D.H."/>
            <person name="Ahmad S."/>
            <person name="Lan S."/>
            <person name="Zhang J.S."/>
            <person name="Tsai W.C."/>
            <person name="Van de Peer Y."/>
            <person name="Liu Z.J."/>
        </authorList>
    </citation>
    <scope>NUCLEOTIDE SEQUENCE</scope>
    <source>
        <strain evidence="3">SCP</strain>
    </source>
</reference>
<evidence type="ECO:0000313" key="4">
    <source>
        <dbReference type="Proteomes" id="UP001179952"/>
    </source>
</evidence>
<name>A0AAV9B1L1_ACOGR</name>
<evidence type="ECO:0000313" key="3">
    <source>
        <dbReference type="EMBL" id="KAK1270310.1"/>
    </source>
</evidence>
<comment type="similarity">
    <text evidence="1">Belongs to the PITHD1 family.</text>
</comment>